<comment type="caution">
    <text evidence="2">The sequence shown here is derived from an EMBL/GenBank/DDBJ whole genome shotgun (WGS) entry which is preliminary data.</text>
</comment>
<dbReference type="AlphaFoldDB" id="A0A8J3L9A1"/>
<sequence length="99" mass="10509">MSLRKHFAAAALVLGAPLAAVAVAQPAQAVSIVECESHASWYDCDIQPGYQVSAWYVDGVQVGWPSGPCTPGPTRHTVRADWYTSTNSGTARATFVCRA</sequence>
<name>A0A8J3L9A1_9ACTN</name>
<organism evidence="2 3">
    <name type="scientific">Catellatospora methionotrophica</name>
    <dbReference type="NCBI Taxonomy" id="121620"/>
    <lineage>
        <taxon>Bacteria</taxon>
        <taxon>Bacillati</taxon>
        <taxon>Actinomycetota</taxon>
        <taxon>Actinomycetes</taxon>
        <taxon>Micromonosporales</taxon>
        <taxon>Micromonosporaceae</taxon>
        <taxon>Catellatospora</taxon>
    </lineage>
</organism>
<reference evidence="2" key="1">
    <citation type="submission" date="2021-01" db="EMBL/GenBank/DDBJ databases">
        <title>Whole genome shotgun sequence of Catellatospora methionotrophica NBRC 14553.</title>
        <authorList>
            <person name="Komaki H."/>
            <person name="Tamura T."/>
        </authorList>
    </citation>
    <scope>NUCLEOTIDE SEQUENCE</scope>
    <source>
        <strain evidence="2">NBRC 14553</strain>
    </source>
</reference>
<feature type="chain" id="PRO_5035259477" description="Secreted protein" evidence="1">
    <location>
        <begin position="30"/>
        <end position="99"/>
    </location>
</feature>
<dbReference type="EMBL" id="BONJ01000016">
    <property type="protein sequence ID" value="GIG14600.1"/>
    <property type="molecule type" value="Genomic_DNA"/>
</dbReference>
<gene>
    <name evidence="2" type="ORF">Cme02nite_29320</name>
</gene>
<evidence type="ECO:0000313" key="3">
    <source>
        <dbReference type="Proteomes" id="UP000660339"/>
    </source>
</evidence>
<accession>A0A8J3L9A1</accession>
<protein>
    <recommendedName>
        <fullName evidence="4">Secreted protein</fullName>
    </recommendedName>
</protein>
<dbReference type="Proteomes" id="UP000660339">
    <property type="component" value="Unassembled WGS sequence"/>
</dbReference>
<feature type="signal peptide" evidence="1">
    <location>
        <begin position="1"/>
        <end position="29"/>
    </location>
</feature>
<keyword evidence="3" id="KW-1185">Reference proteome</keyword>
<evidence type="ECO:0000313" key="2">
    <source>
        <dbReference type="EMBL" id="GIG14600.1"/>
    </source>
</evidence>
<keyword evidence="1" id="KW-0732">Signal</keyword>
<evidence type="ECO:0000256" key="1">
    <source>
        <dbReference type="SAM" id="SignalP"/>
    </source>
</evidence>
<evidence type="ECO:0008006" key="4">
    <source>
        <dbReference type="Google" id="ProtNLM"/>
    </source>
</evidence>
<proteinExistence type="predicted"/>